<feature type="active site" description="Nucleophile" evidence="4">
    <location>
        <position position="55"/>
    </location>
</feature>
<dbReference type="PANTHER" id="PTHR14226">
    <property type="entry name" value="NEUROPATHY TARGET ESTERASE/SWISS CHEESE D.MELANOGASTER"/>
    <property type="match status" value="1"/>
</dbReference>
<name>A0A060NNB0_9BURK</name>
<sequence>MQHNGLMTQAPSPTKPLPIDLALQGGGAHGAFTWGVLDRLLQDETLEIAAISGTSAGAMNAVALAAGLMEGGREGARKTLRDFWTQVGAQSPFALLQPAMGGFSAWTARLPGVQAWQQASQESMRWWSKAIGQPFSPYQFNPLDLNPLRSILERTVDFERVRACTKTQLFIAATHVRTGALRVFRQHELSAEVALASACLPTLFQAVEIDGEAYWDGGYAGNPSLMPLISESPADDLLLVQINPMLRSQVPQQVADIMDRVGEITFNASLLKELRTVQLLKNLIEQDGPAATHPGRDPLMARIAALRTHRIDGGAALVELGAASKLRTDPPFLLDLYARGHSVADAWLQAHRADLGQRATLDLRRECGLQGCDSL</sequence>
<feature type="active site" description="Proton acceptor" evidence="4">
    <location>
        <position position="216"/>
    </location>
</feature>
<dbReference type="GO" id="GO:0016787">
    <property type="term" value="F:hydrolase activity"/>
    <property type="evidence" value="ECO:0007669"/>
    <property type="project" value="UniProtKB-UniRule"/>
</dbReference>
<evidence type="ECO:0000313" key="7">
    <source>
        <dbReference type="Proteomes" id="UP000066014"/>
    </source>
</evidence>
<keyword evidence="2 4" id="KW-0442">Lipid degradation</keyword>
<dbReference type="SUPFAM" id="SSF52151">
    <property type="entry name" value="FabD/lysophospholipase-like"/>
    <property type="match status" value="1"/>
</dbReference>
<dbReference type="EMBL" id="AP014569">
    <property type="protein sequence ID" value="BAO84051.1"/>
    <property type="molecule type" value="Genomic_DNA"/>
</dbReference>
<proteinExistence type="predicted"/>
<dbReference type="PROSITE" id="PS51635">
    <property type="entry name" value="PNPLA"/>
    <property type="match status" value="1"/>
</dbReference>
<organism evidence="6 7">
    <name type="scientific">Serpentinimonas maccroryi</name>
    <dbReference type="NCBI Taxonomy" id="1458426"/>
    <lineage>
        <taxon>Bacteria</taxon>
        <taxon>Pseudomonadati</taxon>
        <taxon>Pseudomonadota</taxon>
        <taxon>Betaproteobacteria</taxon>
        <taxon>Burkholderiales</taxon>
        <taxon>Comamonadaceae</taxon>
        <taxon>Serpentinimonas</taxon>
    </lineage>
</organism>
<dbReference type="InterPro" id="IPR050301">
    <property type="entry name" value="NTE"/>
</dbReference>
<feature type="short sequence motif" description="DGA/G" evidence="4">
    <location>
        <begin position="216"/>
        <end position="218"/>
    </location>
</feature>
<dbReference type="InterPro" id="IPR002641">
    <property type="entry name" value="PNPLA_dom"/>
</dbReference>
<keyword evidence="1 4" id="KW-0378">Hydrolase</keyword>
<protein>
    <submittedName>
        <fullName evidence="6">Predicted esterase of the alpha-beta hydrolase superfamily</fullName>
    </submittedName>
</protein>
<evidence type="ECO:0000256" key="3">
    <source>
        <dbReference type="ARBA" id="ARBA00023098"/>
    </source>
</evidence>
<dbReference type="Proteomes" id="UP000066014">
    <property type="component" value="Chromosome"/>
</dbReference>
<dbReference type="PANTHER" id="PTHR14226:SF78">
    <property type="entry name" value="SLR0060 PROTEIN"/>
    <property type="match status" value="1"/>
</dbReference>
<dbReference type="AlphaFoldDB" id="A0A060NNB0"/>
<dbReference type="Gene3D" id="3.40.1090.10">
    <property type="entry name" value="Cytosolic phospholipase A2 catalytic domain"/>
    <property type="match status" value="2"/>
</dbReference>
<gene>
    <name evidence="6" type="ORF">SMCB_1823</name>
</gene>
<accession>A0A060NNB0</accession>
<dbReference type="STRING" id="1458426.SMCB_1823"/>
<feature type="domain" description="PNPLA" evidence="5">
    <location>
        <begin position="21"/>
        <end position="229"/>
    </location>
</feature>
<evidence type="ECO:0000259" key="5">
    <source>
        <dbReference type="PROSITE" id="PS51635"/>
    </source>
</evidence>
<evidence type="ECO:0000256" key="2">
    <source>
        <dbReference type="ARBA" id="ARBA00022963"/>
    </source>
</evidence>
<dbReference type="KEGG" id="cbab:SMCB_1823"/>
<dbReference type="GO" id="GO:0016042">
    <property type="term" value="P:lipid catabolic process"/>
    <property type="evidence" value="ECO:0007669"/>
    <property type="project" value="UniProtKB-UniRule"/>
</dbReference>
<dbReference type="Pfam" id="PF01734">
    <property type="entry name" value="Patatin"/>
    <property type="match status" value="1"/>
</dbReference>
<evidence type="ECO:0000256" key="4">
    <source>
        <dbReference type="PROSITE-ProRule" id="PRU01161"/>
    </source>
</evidence>
<dbReference type="InterPro" id="IPR016035">
    <property type="entry name" value="Acyl_Trfase/lysoPLipase"/>
</dbReference>
<keyword evidence="7" id="KW-1185">Reference proteome</keyword>
<keyword evidence="3 4" id="KW-0443">Lipid metabolism</keyword>
<evidence type="ECO:0000313" key="6">
    <source>
        <dbReference type="EMBL" id="BAO84051.1"/>
    </source>
</evidence>
<feature type="short sequence motif" description="GXGXXG" evidence="4">
    <location>
        <begin position="25"/>
        <end position="30"/>
    </location>
</feature>
<feature type="short sequence motif" description="GXSXG" evidence="4">
    <location>
        <begin position="53"/>
        <end position="57"/>
    </location>
</feature>
<dbReference type="HOGENOM" id="CLU_040292_0_0_4"/>
<reference evidence="6 7" key="1">
    <citation type="journal article" date="2014" name="Nat. Commun.">
        <title>Physiological and genomic features of highly alkaliphilic hydrogen-utilizing Betaproteobacteria from a continental serpentinizing site.</title>
        <authorList>
            <person name="Suzuki S."/>
            <person name="Kuenen J.G."/>
            <person name="Schipper K."/>
            <person name="van der Velde S."/>
            <person name="Ishii S."/>
            <person name="Wu A."/>
            <person name="Sorokin D.Y."/>
            <person name="Tenney A."/>
            <person name="Meng X.Y."/>
            <person name="Morrill P.L."/>
            <person name="Kamagata Y."/>
            <person name="Muyzer G."/>
            <person name="Nealson K.H."/>
        </authorList>
    </citation>
    <scope>NUCLEOTIDE SEQUENCE [LARGE SCALE GENOMIC DNA]</scope>
    <source>
        <strain evidence="6 7">B1</strain>
    </source>
</reference>
<evidence type="ECO:0000256" key="1">
    <source>
        <dbReference type="ARBA" id="ARBA00022801"/>
    </source>
</evidence>